<dbReference type="SMART" id="SM00220">
    <property type="entry name" value="S_TKc"/>
    <property type="match status" value="1"/>
</dbReference>
<feature type="compositionally biased region" description="Basic and acidic residues" evidence="8">
    <location>
        <begin position="996"/>
        <end position="1013"/>
    </location>
</feature>
<keyword evidence="1" id="KW-0723">Serine/threonine-protein kinase</keyword>
<evidence type="ECO:0000256" key="3">
    <source>
        <dbReference type="ARBA" id="ARBA00022737"/>
    </source>
</evidence>
<evidence type="ECO:0000256" key="5">
    <source>
        <dbReference type="ARBA" id="ARBA00022777"/>
    </source>
</evidence>
<dbReference type="InterPro" id="IPR017441">
    <property type="entry name" value="Protein_kinase_ATP_BS"/>
</dbReference>
<feature type="region of interest" description="Disordered" evidence="8">
    <location>
        <begin position="475"/>
        <end position="505"/>
    </location>
</feature>
<protein>
    <recommendedName>
        <fullName evidence="9">Protein kinase domain-containing protein</fullName>
    </recommendedName>
</protein>
<dbReference type="InterPro" id="IPR052441">
    <property type="entry name" value="Armadillo-Ser/Thr_Kinase"/>
</dbReference>
<keyword evidence="2" id="KW-0808">Transferase</keyword>
<feature type="binding site" evidence="7">
    <location>
        <position position="51"/>
    </location>
    <ligand>
        <name>ATP</name>
        <dbReference type="ChEBI" id="CHEBI:30616"/>
    </ligand>
</feature>
<dbReference type="InterPro" id="IPR001245">
    <property type="entry name" value="Ser-Thr/Tyr_kinase_cat_dom"/>
</dbReference>
<keyword evidence="6 7" id="KW-0067">ATP-binding</keyword>
<evidence type="ECO:0000256" key="2">
    <source>
        <dbReference type="ARBA" id="ARBA00022679"/>
    </source>
</evidence>
<keyword evidence="3" id="KW-0677">Repeat</keyword>
<dbReference type="PRINTS" id="PR00109">
    <property type="entry name" value="TYRKINASE"/>
</dbReference>
<name>A0ABR0WGM8_REHGL</name>
<dbReference type="PROSITE" id="PS00107">
    <property type="entry name" value="PROTEIN_KINASE_ATP"/>
    <property type="match status" value="1"/>
</dbReference>
<feature type="region of interest" description="Disordered" evidence="8">
    <location>
        <begin position="996"/>
        <end position="1050"/>
    </location>
</feature>
<dbReference type="InterPro" id="IPR000719">
    <property type="entry name" value="Prot_kinase_dom"/>
</dbReference>
<keyword evidence="5" id="KW-0418">Kinase</keyword>
<organism evidence="10 11">
    <name type="scientific">Rehmannia glutinosa</name>
    <name type="common">Chinese foxglove</name>
    <dbReference type="NCBI Taxonomy" id="99300"/>
    <lineage>
        <taxon>Eukaryota</taxon>
        <taxon>Viridiplantae</taxon>
        <taxon>Streptophyta</taxon>
        <taxon>Embryophyta</taxon>
        <taxon>Tracheophyta</taxon>
        <taxon>Spermatophyta</taxon>
        <taxon>Magnoliopsida</taxon>
        <taxon>eudicotyledons</taxon>
        <taxon>Gunneridae</taxon>
        <taxon>Pentapetalae</taxon>
        <taxon>asterids</taxon>
        <taxon>lamiids</taxon>
        <taxon>Lamiales</taxon>
        <taxon>Orobanchaceae</taxon>
        <taxon>Rehmannieae</taxon>
        <taxon>Rehmannia</taxon>
    </lineage>
</organism>
<feature type="region of interest" description="Disordered" evidence="8">
    <location>
        <begin position="1113"/>
        <end position="1139"/>
    </location>
</feature>
<keyword evidence="11" id="KW-1185">Reference proteome</keyword>
<dbReference type="EMBL" id="JABTTQ020000011">
    <property type="protein sequence ID" value="KAK6146557.1"/>
    <property type="molecule type" value="Genomic_DNA"/>
</dbReference>
<evidence type="ECO:0000256" key="6">
    <source>
        <dbReference type="ARBA" id="ARBA00022840"/>
    </source>
</evidence>
<comment type="caution">
    <text evidence="10">The sequence shown here is derived from an EMBL/GenBank/DDBJ whole genome shotgun (WGS) entry which is preliminary data.</text>
</comment>
<proteinExistence type="predicted"/>
<dbReference type="Pfam" id="PF00069">
    <property type="entry name" value="Pkinase"/>
    <property type="match status" value="1"/>
</dbReference>
<reference evidence="10 11" key="1">
    <citation type="journal article" date="2021" name="Comput. Struct. Biotechnol. J.">
        <title>De novo genome assembly of the potent medicinal plant Rehmannia glutinosa using nanopore technology.</title>
        <authorList>
            <person name="Ma L."/>
            <person name="Dong C."/>
            <person name="Song C."/>
            <person name="Wang X."/>
            <person name="Zheng X."/>
            <person name="Niu Y."/>
            <person name="Chen S."/>
            <person name="Feng W."/>
        </authorList>
    </citation>
    <scope>NUCLEOTIDE SEQUENCE [LARGE SCALE GENOMIC DNA]</scope>
    <source>
        <strain evidence="10">DH-2019</strain>
    </source>
</reference>
<feature type="compositionally biased region" description="Basic and acidic residues" evidence="8">
    <location>
        <begin position="920"/>
        <end position="933"/>
    </location>
</feature>
<sequence length="1531" mass="169137">MARQMTNSAFHKSKTLDNKYVGMLGDEIGKGAYGRVYKGLDLENGDFVAIKQVSLENIAQEDLNIIMQEIDLLKNLNHKNIVKYLGSLKTKSHLHIILEYVENGSLANIIKPNKFGPFPESLVAVYIAQVLEGLVYLHEQGVIHRDIKGANILTTKEGLVKLADFGVATKLTEADVNTHSVVGTPYWMAPEVIEMSGVCAASDIWSVGCTVIELLTCVPPYYDLQPMPALFRIVQDEHPPIPDSLSPAITDFLRQCFKKDARQRPDAKTLLSHPWIQNSRRALQTSLRHSGTLKYILTDSLCRLSKLLDSITLAEVQFSLQTFEMRLQSQVESSPVALQTSVQASPPQPMPSANVAYARGSFSHFVPRGREFMIFCCINLELVMCTRKRFAVVLNVEEVGSGDAESSSSEKGRNVETSSTEKDCKTELQSPETSGISKSSEDDSFNANLTEGKTENLEEDLISDQVPTFAIHEKSPMQTGSHRQLDSHEVSISDSAGHKTSNLNQQDEVLINGEVEPAESTKRNVVTRKFENKGSSVAIEHGKINFGQKGQDFSPRKDVKSSMTSGENELSRFSDPPGDASLDDLFHPLENLEDRVAEASTSASTSHVIRGSAVSDSGKSDLATKLRATIAQKQMENESAQANGGDLIRLMMGVLEEDVIDIDTLGFEDKLPAENLFHLQAVEFSKLVSSLRPDEPEDVIVSSCQKLATFFHQRPEQKIVFIAQHGFLPLMELLEVPRTRVICSVLQVLNQIIKDNTDFQENACLVGLIPVVMSFAVHDRPREVRMEAAYFLQQLCQSSSLTLQMFIACRGIPILVGFLEADYAKYREMVHMAIDGMWQVFKLQKSTSRNDFCRIAAKNGILLRLINTLYSMNEATRLASIASGGGFPPDGSVPRPRSDPLDSSSPSFVQMDSTLYGSDQPDHLKVKQGDQEPSRASISHSPESRFIPSDADRPQSSIAVVEASGASRVTDPASLDRGSSPATKDYVSAIARDRESVDPWKNESSRTEVELKQQRGANAASRTSTDRAPKSVDMTTNGSSAHTGSQQENVRPLLSLLDKEPPSRHFSGQLEYVRHLTGMEKHESILPLLHASNDKKTNGLDFLMAEFAEVSGRGRENSSVDSLPRSSPKAANKKLGHPTANGGIVATSGLASQRASGVLSGSGVLNARPGSATSSGLLSHMVSPWNVDVAREYLEKVADLLLEFAAGDTAVKSYMCSQSLLSRLFQMFNKIEPPILLKLLKCINHLSTDPHCLEHLQRADALKYLIPNLDLKEGSLVSQIHHEWDRPLGAVPFVFLCIEVLNALFNLCKINKRRQEQAAENGIIPHLMHFIMSGSPLRQYALPLLCDMAHASRNSREQLRAHGGLDVYLSLLEDELWSVTALDSIAVCLAHDNENRKVEQALLKKDAVQKLVRFFQCCPEQHFLHILEPFLKIITKSSRINTTLAVNGLTPLLISRLDHPDAIARLNLLKLIKAVYEHHPRPKQLIVENDLPQKLQNLIEERRDGQSSGGQVLVKQMATSLLKALHINTVL</sequence>
<feature type="compositionally biased region" description="Polar residues" evidence="8">
    <location>
        <begin position="908"/>
        <end position="917"/>
    </location>
</feature>
<evidence type="ECO:0000256" key="4">
    <source>
        <dbReference type="ARBA" id="ARBA00022741"/>
    </source>
</evidence>
<feature type="region of interest" description="Disordered" evidence="8">
    <location>
        <begin position="885"/>
        <end position="984"/>
    </location>
</feature>
<evidence type="ECO:0000256" key="8">
    <source>
        <dbReference type="SAM" id="MobiDB-lite"/>
    </source>
</evidence>
<dbReference type="CDD" id="cd06627">
    <property type="entry name" value="STKc_Cdc7_like"/>
    <property type="match status" value="1"/>
</dbReference>
<dbReference type="InterPro" id="IPR011009">
    <property type="entry name" value="Kinase-like_dom_sf"/>
</dbReference>
<feature type="compositionally biased region" description="Polar residues" evidence="8">
    <location>
        <begin position="1033"/>
        <end position="1049"/>
    </location>
</feature>
<feature type="compositionally biased region" description="Polar residues" evidence="8">
    <location>
        <begin position="427"/>
        <end position="438"/>
    </location>
</feature>
<feature type="region of interest" description="Disordered" evidence="8">
    <location>
        <begin position="597"/>
        <end position="617"/>
    </location>
</feature>
<feature type="compositionally biased region" description="Basic and acidic residues" evidence="8">
    <location>
        <begin position="408"/>
        <end position="426"/>
    </location>
</feature>
<keyword evidence="4 7" id="KW-0547">Nucleotide-binding</keyword>
<gene>
    <name evidence="10" type="ORF">DH2020_020426</name>
</gene>
<evidence type="ECO:0000313" key="10">
    <source>
        <dbReference type="EMBL" id="KAK6146557.1"/>
    </source>
</evidence>
<dbReference type="Proteomes" id="UP001318860">
    <property type="component" value="Unassembled WGS sequence"/>
</dbReference>
<evidence type="ECO:0000259" key="9">
    <source>
        <dbReference type="PROSITE" id="PS50011"/>
    </source>
</evidence>
<dbReference type="InterPro" id="IPR016024">
    <property type="entry name" value="ARM-type_fold"/>
</dbReference>
<dbReference type="PROSITE" id="PS50011">
    <property type="entry name" value="PROTEIN_KINASE_DOM"/>
    <property type="match status" value="1"/>
</dbReference>
<feature type="region of interest" description="Disordered" evidence="8">
    <location>
        <begin position="546"/>
        <end position="585"/>
    </location>
</feature>
<feature type="region of interest" description="Disordered" evidence="8">
    <location>
        <begin position="401"/>
        <end position="460"/>
    </location>
</feature>
<dbReference type="Gene3D" id="1.10.510.10">
    <property type="entry name" value="Transferase(Phosphotransferase) domain 1"/>
    <property type="match status" value="1"/>
</dbReference>
<dbReference type="Gene3D" id="1.25.10.10">
    <property type="entry name" value="Leucine-rich Repeat Variant"/>
    <property type="match status" value="2"/>
</dbReference>
<feature type="compositionally biased region" description="Polar residues" evidence="8">
    <location>
        <begin position="492"/>
        <end position="505"/>
    </location>
</feature>
<dbReference type="PANTHER" id="PTHR46618:SF1">
    <property type="entry name" value="ARMADILLO REPEAT-CONTAINING PROTEIN 3"/>
    <property type="match status" value="1"/>
</dbReference>
<feature type="domain" description="Protein kinase" evidence="9">
    <location>
        <begin position="22"/>
        <end position="276"/>
    </location>
</feature>
<evidence type="ECO:0000313" key="11">
    <source>
        <dbReference type="Proteomes" id="UP001318860"/>
    </source>
</evidence>
<dbReference type="SUPFAM" id="SSF48371">
    <property type="entry name" value="ARM repeat"/>
    <property type="match status" value="2"/>
</dbReference>
<dbReference type="SUPFAM" id="SSF56112">
    <property type="entry name" value="Protein kinase-like (PK-like)"/>
    <property type="match status" value="1"/>
</dbReference>
<evidence type="ECO:0000256" key="7">
    <source>
        <dbReference type="PROSITE-ProRule" id="PRU10141"/>
    </source>
</evidence>
<accession>A0ABR0WGM8</accession>
<dbReference type="PROSITE" id="PS00108">
    <property type="entry name" value="PROTEIN_KINASE_ST"/>
    <property type="match status" value="1"/>
</dbReference>
<evidence type="ECO:0000256" key="1">
    <source>
        <dbReference type="ARBA" id="ARBA00022527"/>
    </source>
</evidence>
<dbReference type="PANTHER" id="PTHR46618">
    <property type="entry name" value="ARMADILLO REPEAT-CONTAINING PROTEIN 3"/>
    <property type="match status" value="1"/>
</dbReference>
<dbReference type="InterPro" id="IPR011989">
    <property type="entry name" value="ARM-like"/>
</dbReference>
<dbReference type="InterPro" id="IPR008271">
    <property type="entry name" value="Ser/Thr_kinase_AS"/>
</dbReference>